<gene>
    <name evidence="2" type="ORF">EZS28_036045</name>
</gene>
<comment type="caution">
    <text evidence="2">The sequence shown here is derived from an EMBL/GenBank/DDBJ whole genome shotgun (WGS) entry which is preliminary data.</text>
</comment>
<proteinExistence type="predicted"/>
<feature type="transmembrane region" description="Helical" evidence="1">
    <location>
        <begin position="119"/>
        <end position="139"/>
    </location>
</feature>
<evidence type="ECO:0000256" key="1">
    <source>
        <dbReference type="SAM" id="Phobius"/>
    </source>
</evidence>
<keyword evidence="1" id="KW-1133">Transmembrane helix</keyword>
<accession>A0A5J4UD15</accession>
<feature type="transmembrane region" description="Helical" evidence="1">
    <location>
        <begin position="81"/>
        <end position="107"/>
    </location>
</feature>
<feature type="non-terminal residue" evidence="2">
    <location>
        <position position="202"/>
    </location>
</feature>
<name>A0A5J4UD15_9EUKA</name>
<feature type="transmembrane region" description="Helical" evidence="1">
    <location>
        <begin position="166"/>
        <end position="186"/>
    </location>
</feature>
<sequence>MAYTRFSKIDDLLFQYIYSFKMHESKYSSLGLGAMLGLQTFQGFFQPLKRSDITSIGFQEVLKKIGLYFDPSFFLPSNTTLVVFFILFSLMFFTTIFIGVLMTAFNIQEKKVPEDLQTLSQLLVWTTLIISPGVMYNIMTRPLNCIIHLDQVFGEYCHPKLNLAEAIIGIIIMILTLVFSFVVRLFSFEPLMHTKFIVASRD</sequence>
<dbReference type="AlphaFoldDB" id="A0A5J4UD15"/>
<dbReference type="EMBL" id="SNRW01017364">
    <property type="protein sequence ID" value="KAA6368428.1"/>
    <property type="molecule type" value="Genomic_DNA"/>
</dbReference>
<keyword evidence="1" id="KW-0472">Membrane</keyword>
<protein>
    <submittedName>
        <fullName evidence="2">Uncharacterized protein</fullName>
    </submittedName>
</protein>
<dbReference type="Proteomes" id="UP000324800">
    <property type="component" value="Unassembled WGS sequence"/>
</dbReference>
<evidence type="ECO:0000313" key="2">
    <source>
        <dbReference type="EMBL" id="KAA6368428.1"/>
    </source>
</evidence>
<keyword evidence="1" id="KW-0812">Transmembrane</keyword>
<reference evidence="2 3" key="1">
    <citation type="submission" date="2019-03" db="EMBL/GenBank/DDBJ databases">
        <title>Single cell metagenomics reveals metabolic interactions within the superorganism composed of flagellate Streblomastix strix and complex community of Bacteroidetes bacteria on its surface.</title>
        <authorList>
            <person name="Treitli S.C."/>
            <person name="Kolisko M."/>
            <person name="Husnik F."/>
            <person name="Keeling P."/>
            <person name="Hampl V."/>
        </authorList>
    </citation>
    <scope>NUCLEOTIDE SEQUENCE [LARGE SCALE GENOMIC DNA]</scope>
    <source>
        <strain evidence="2">ST1C</strain>
    </source>
</reference>
<evidence type="ECO:0000313" key="3">
    <source>
        <dbReference type="Proteomes" id="UP000324800"/>
    </source>
</evidence>
<organism evidence="2 3">
    <name type="scientific">Streblomastix strix</name>
    <dbReference type="NCBI Taxonomy" id="222440"/>
    <lineage>
        <taxon>Eukaryota</taxon>
        <taxon>Metamonada</taxon>
        <taxon>Preaxostyla</taxon>
        <taxon>Oxymonadida</taxon>
        <taxon>Streblomastigidae</taxon>
        <taxon>Streblomastix</taxon>
    </lineage>
</organism>